<evidence type="ECO:0000256" key="1">
    <source>
        <dbReference type="ARBA" id="ARBA00022448"/>
    </source>
</evidence>
<dbReference type="Pfam" id="PF05405">
    <property type="entry name" value="Mt_ATP-synt_B"/>
    <property type="match status" value="1"/>
</dbReference>
<dbReference type="Gene3D" id="1.20.5.2210">
    <property type="match status" value="1"/>
</dbReference>
<reference evidence="9 10" key="1">
    <citation type="submission" date="2023-08" db="EMBL/GenBank/DDBJ databases">
        <title>Black Yeasts Isolated from many extreme environments.</title>
        <authorList>
            <person name="Coleine C."/>
            <person name="Stajich J.E."/>
            <person name="Selbmann L."/>
        </authorList>
    </citation>
    <scope>NUCLEOTIDE SEQUENCE [LARGE SCALE GENOMIC DNA]</scope>
    <source>
        <strain evidence="9 10">CCFEE 5885</strain>
    </source>
</reference>
<evidence type="ECO:0000256" key="5">
    <source>
        <dbReference type="ARBA" id="ARBA00023065"/>
    </source>
</evidence>
<name>A0ABR0KCK1_9EURO</name>
<dbReference type="EMBL" id="JAVRRG010000043">
    <property type="protein sequence ID" value="KAK5093454.1"/>
    <property type="molecule type" value="Genomic_DNA"/>
</dbReference>
<dbReference type="PANTHER" id="PTHR12733:SF3">
    <property type="entry name" value="ATP SYNTHASE F(0) COMPLEX SUBUNIT B1, MITOCHONDRIAL"/>
    <property type="match status" value="1"/>
</dbReference>
<comment type="function">
    <text evidence="8">Subunit b, of the mitochondrial membrane ATP synthase complex (F(1)F(0) ATP synthase or Complex V) that produces ATP from ADP in the presence of a proton gradient across the membrane which is generated by electron transport complexes of the respiratory chain. ATP synthase complex consist of a soluble F(1) head domain - the catalytic core - and a membrane F(1) domain - the membrane proton channel. These two domains are linked by a central stalk rotating inside the F(1) region and a stationary peripheral stalk. During catalysis, ATP synthesis in the catalytic domain of F(1) is coupled via a rotary mechanism of the central stalk subunits to proton translocation. In vivo, can only synthesize ATP although its ATP hydrolase activity can be activated artificially in vitro. Part of the complex F(0) domain. Part of the complex F(0) domain and the peripheric stalk, which acts as a stator to hold the catalytic alpha(3)beta(3) subcomplex and subunit a/ATP6 static relative to the rotary elements.</text>
</comment>
<dbReference type="Proteomes" id="UP001345013">
    <property type="component" value="Unassembled WGS sequence"/>
</dbReference>
<evidence type="ECO:0000313" key="10">
    <source>
        <dbReference type="Proteomes" id="UP001345013"/>
    </source>
</evidence>
<keyword evidence="6 8" id="KW-0496">Mitochondrion</keyword>
<sequence length="249" mass="27514">MASRLARSAVSATKLRPVLSPRVLPSLTSALSQQRYQSNVPAEDPKKRAQTIIDALPGNSLASKTAILSAGTGTAVWAISNELYVLNEESVIAFCLLTVFYGIFQYGGPMYKEWSDNTIQRFKDILYTARKGHAQAVKTRIEDVKPLSNVVDITKDLFAVSKETAKLEAQAFELEQKTALAAEAKNVLDSWVRYEGQVKVRQQRELADSIISKVGKELENPKFLQQILQQSVTDVEKALQQKPTATGSQ</sequence>
<dbReference type="SUPFAM" id="SSF161060">
    <property type="entry name" value="ATP synthase B chain-like"/>
    <property type="match status" value="1"/>
</dbReference>
<dbReference type="PANTHER" id="PTHR12733">
    <property type="entry name" value="MITOCHONDRIAL ATP SYNTHASE B CHAIN"/>
    <property type="match status" value="1"/>
</dbReference>
<gene>
    <name evidence="9" type="primary">ATP4</name>
    <name evidence="9" type="ORF">LTR24_004307</name>
</gene>
<keyword evidence="2 8" id="KW-0138">CF(0)</keyword>
<dbReference type="InterPro" id="IPR008688">
    <property type="entry name" value="ATP_synth_Bsub_B/MI25"/>
</dbReference>
<evidence type="ECO:0000313" key="9">
    <source>
        <dbReference type="EMBL" id="KAK5093454.1"/>
    </source>
</evidence>
<keyword evidence="4 8" id="KW-0999">Mitochondrion inner membrane</keyword>
<comment type="subcellular location">
    <subcellularLocation>
        <location evidence="8">Mitochondrion</location>
    </subcellularLocation>
    <subcellularLocation>
        <location evidence="8">Mitochondrion inner membrane</location>
    </subcellularLocation>
</comment>
<dbReference type="InterPro" id="IPR013837">
    <property type="entry name" value="ATP_synth_F0_suB"/>
</dbReference>
<keyword evidence="10" id="KW-1185">Reference proteome</keyword>
<evidence type="ECO:0000256" key="6">
    <source>
        <dbReference type="ARBA" id="ARBA00023128"/>
    </source>
</evidence>
<evidence type="ECO:0000256" key="8">
    <source>
        <dbReference type="RuleBase" id="RU368017"/>
    </source>
</evidence>
<keyword evidence="5 8" id="KW-0406">Ion transport</keyword>
<comment type="subunit">
    <text evidence="8">F-type ATPases have 2 components, CF(1) - the catalytic core - and CF(0) - the membrane proton channel. In yeast, the dimeric form of ATP synthase consists of 17 polypeptides: alpha, beta, gamma, delta, epsilon, 4 (B), 5 (OSCP), 6 (A), 8, 9 (C), d, E (Tim11), f, g, h, i/j and k.</text>
</comment>
<organism evidence="9 10">
    <name type="scientific">Lithohypha guttulata</name>
    <dbReference type="NCBI Taxonomy" id="1690604"/>
    <lineage>
        <taxon>Eukaryota</taxon>
        <taxon>Fungi</taxon>
        <taxon>Dikarya</taxon>
        <taxon>Ascomycota</taxon>
        <taxon>Pezizomycotina</taxon>
        <taxon>Eurotiomycetes</taxon>
        <taxon>Chaetothyriomycetidae</taxon>
        <taxon>Chaetothyriales</taxon>
        <taxon>Trichomeriaceae</taxon>
        <taxon>Lithohypha</taxon>
    </lineage>
</organism>
<keyword evidence="3 8" id="KW-0375">Hydrogen ion transport</keyword>
<proteinExistence type="inferred from homology"/>
<keyword evidence="1 8" id="KW-0813">Transport</keyword>
<comment type="caution">
    <text evidence="9">The sequence shown here is derived from an EMBL/GenBank/DDBJ whole genome shotgun (WGS) entry which is preliminary data.</text>
</comment>
<keyword evidence="7 8" id="KW-0472">Membrane</keyword>
<protein>
    <recommendedName>
        <fullName evidence="8">ATP synthase subunit 4</fullName>
    </recommendedName>
</protein>
<evidence type="ECO:0000256" key="7">
    <source>
        <dbReference type="ARBA" id="ARBA00023136"/>
    </source>
</evidence>
<evidence type="ECO:0000256" key="4">
    <source>
        <dbReference type="ARBA" id="ARBA00022792"/>
    </source>
</evidence>
<evidence type="ECO:0000256" key="2">
    <source>
        <dbReference type="ARBA" id="ARBA00022547"/>
    </source>
</evidence>
<evidence type="ECO:0000256" key="3">
    <source>
        <dbReference type="ARBA" id="ARBA00022781"/>
    </source>
</evidence>
<comment type="similarity">
    <text evidence="8">Belongs to the eukaryotic ATPase B chain family.</text>
</comment>
<accession>A0ABR0KCK1</accession>